<proteinExistence type="predicted"/>
<gene>
    <name evidence="1" type="ORF">EVA_19117</name>
</gene>
<name>J9FCZ8_9ZZZZ</name>
<dbReference type="EMBL" id="AMCI01007353">
    <property type="protein sequence ID" value="EJW92776.1"/>
    <property type="molecule type" value="Genomic_DNA"/>
</dbReference>
<organism evidence="1">
    <name type="scientific">gut metagenome</name>
    <dbReference type="NCBI Taxonomy" id="749906"/>
    <lineage>
        <taxon>unclassified sequences</taxon>
        <taxon>metagenomes</taxon>
        <taxon>organismal metagenomes</taxon>
    </lineage>
</organism>
<sequence>MSSMWDVTASTTSLTTRMSLPTPGRSFCISCPSM</sequence>
<protein>
    <submittedName>
        <fullName evidence="1">Uncharacterized protein</fullName>
    </submittedName>
</protein>
<reference evidence="1" key="1">
    <citation type="journal article" date="2012" name="PLoS ONE">
        <title>Gene sets for utilization of primary and secondary nutrition supplies in the distal gut of endangered iberian lynx.</title>
        <authorList>
            <person name="Alcaide M."/>
            <person name="Messina E."/>
            <person name="Richter M."/>
            <person name="Bargiela R."/>
            <person name="Peplies J."/>
            <person name="Huws S.A."/>
            <person name="Newbold C.J."/>
            <person name="Golyshin P.N."/>
            <person name="Simon M.A."/>
            <person name="Lopez G."/>
            <person name="Yakimov M.M."/>
            <person name="Ferrer M."/>
        </authorList>
    </citation>
    <scope>NUCLEOTIDE SEQUENCE</scope>
</reference>
<comment type="caution">
    <text evidence="1">The sequence shown here is derived from an EMBL/GenBank/DDBJ whole genome shotgun (WGS) entry which is preliminary data.</text>
</comment>
<dbReference type="AlphaFoldDB" id="J9FCZ8"/>
<accession>J9FCZ8</accession>
<evidence type="ECO:0000313" key="1">
    <source>
        <dbReference type="EMBL" id="EJW92776.1"/>
    </source>
</evidence>